<organism evidence="2 3">
    <name type="scientific">Prorocentrum cordatum</name>
    <dbReference type="NCBI Taxonomy" id="2364126"/>
    <lineage>
        <taxon>Eukaryota</taxon>
        <taxon>Sar</taxon>
        <taxon>Alveolata</taxon>
        <taxon>Dinophyceae</taxon>
        <taxon>Prorocentrales</taxon>
        <taxon>Prorocentraceae</taxon>
        <taxon>Prorocentrum</taxon>
    </lineage>
</organism>
<proteinExistence type="predicted"/>
<feature type="region of interest" description="Disordered" evidence="1">
    <location>
        <begin position="323"/>
        <end position="367"/>
    </location>
</feature>
<feature type="non-terminal residue" evidence="2">
    <location>
        <position position="554"/>
    </location>
</feature>
<protein>
    <recommendedName>
        <fullName evidence="4">Fungal-type protein kinase domain-containing protein</fullName>
    </recommendedName>
</protein>
<dbReference type="Proteomes" id="UP001189429">
    <property type="component" value="Unassembled WGS sequence"/>
</dbReference>
<gene>
    <name evidence="2" type="ORF">PCOR1329_LOCUS44641</name>
</gene>
<evidence type="ECO:0000256" key="1">
    <source>
        <dbReference type="SAM" id="MobiDB-lite"/>
    </source>
</evidence>
<reference evidence="2" key="1">
    <citation type="submission" date="2023-10" db="EMBL/GenBank/DDBJ databases">
        <authorList>
            <person name="Chen Y."/>
            <person name="Shah S."/>
            <person name="Dougan E. K."/>
            <person name="Thang M."/>
            <person name="Chan C."/>
        </authorList>
    </citation>
    <scope>NUCLEOTIDE SEQUENCE [LARGE SCALE GENOMIC DNA]</scope>
</reference>
<evidence type="ECO:0000313" key="2">
    <source>
        <dbReference type="EMBL" id="CAK0853031.1"/>
    </source>
</evidence>
<accession>A0ABN9U328</accession>
<sequence length="554" mass="61368">EQPRIVGLLVTFADAIKSKDEEIAGLEAEGKDPGPQEEARQRLHRFTSATNRRIHKGFPEMLTHLLEKPAVHCNLDYVSLNLHGQISRLVRLMFNEPAPADAAKVSEARPGCLNIRPSVFIKVDGDGRVAVLGECKTGDNISSSHSFSQRPAHNIRRQSTATPVLSKRFAESGKEDNIPLMTASGARIHEYAYYLHLRLVTAWRMPIYHGRPVKAPGSASSACDEGMYALTVMVLFRPYRSLEEIVDWCGLRVDVLGDSDSVWRFAYEGYLRWRRRVESSAARFYDGAVDKQPDPLSQEWWDCMIYERVRNFDGARARHSADAGKAPANLPALPPLLPVGSARGDDGADLRDGASDSDGVASTSSEDAARVLDEAAVVADVEPRHRRVASAADPPSRLYGSMPEGSRLEDFHDPPLARAHARNAEEKRWQNFAEHAREAFSSNVASFDFVNSSSQWEIREVDAVESAKQPELFFKSVDKLHFNASGNFAVQPSCRRGKFYGELANIVEDCRVSLDLTPSDTIAMRAAFHLLQRGLLNVPDVGGINARASPYFSV</sequence>
<dbReference type="EMBL" id="CAUYUJ010015367">
    <property type="protein sequence ID" value="CAK0853031.1"/>
    <property type="molecule type" value="Genomic_DNA"/>
</dbReference>
<evidence type="ECO:0008006" key="4">
    <source>
        <dbReference type="Google" id="ProtNLM"/>
    </source>
</evidence>
<comment type="caution">
    <text evidence="2">The sequence shown here is derived from an EMBL/GenBank/DDBJ whole genome shotgun (WGS) entry which is preliminary data.</text>
</comment>
<feature type="non-terminal residue" evidence="2">
    <location>
        <position position="1"/>
    </location>
</feature>
<feature type="compositionally biased region" description="Basic and acidic residues" evidence="1">
    <location>
        <begin position="343"/>
        <end position="354"/>
    </location>
</feature>
<evidence type="ECO:0000313" key="3">
    <source>
        <dbReference type="Proteomes" id="UP001189429"/>
    </source>
</evidence>
<keyword evidence="3" id="KW-1185">Reference proteome</keyword>
<name>A0ABN9U328_9DINO</name>